<dbReference type="OrthoDB" id="3540327at2759"/>
<evidence type="ECO:0000256" key="1">
    <source>
        <dbReference type="SAM" id="MobiDB-lite"/>
    </source>
</evidence>
<dbReference type="Proteomes" id="UP000019487">
    <property type="component" value="Unassembled WGS sequence"/>
</dbReference>
<dbReference type="EMBL" id="AYSA01000420">
    <property type="protein sequence ID" value="ESZ92151.1"/>
    <property type="molecule type" value="Genomic_DNA"/>
</dbReference>
<organism evidence="2 3">
    <name type="scientific">Sclerotinia borealis (strain F-4128)</name>
    <dbReference type="NCBI Taxonomy" id="1432307"/>
    <lineage>
        <taxon>Eukaryota</taxon>
        <taxon>Fungi</taxon>
        <taxon>Dikarya</taxon>
        <taxon>Ascomycota</taxon>
        <taxon>Pezizomycotina</taxon>
        <taxon>Leotiomycetes</taxon>
        <taxon>Helotiales</taxon>
        <taxon>Sclerotiniaceae</taxon>
        <taxon>Sclerotinia</taxon>
    </lineage>
</organism>
<feature type="compositionally biased region" description="Basic and acidic residues" evidence="1">
    <location>
        <begin position="188"/>
        <end position="211"/>
    </location>
</feature>
<sequence length="305" mass="34509">MDFMKQLANSISIFNSSVGAIHRPAILELITQFDVQGVWEVLKSHDRSKRPQYIAETRAKFSRELFNPKTQSIRGFVNTLKSHQRLTLDTEPVITDMEVFHYLLQSLPENEKWQSSRSFILNTELSLTDTISNLSVIEKLIESSAVFVDTIGTCGGGRGRGQGRYNKGLSRGQGRGNSRPQDNTRIIKSRDQETDRAPEGCKRSKESRQNEGKTGGKAQIAQVVEEYEDDAFLYNTTAIQSRMTMLYSTWILDSGVSNHFTGIVDNIEYFQQWSTPRKVKVANNTYTEYTGYGKAKIGDIELSLI</sequence>
<evidence type="ECO:0000313" key="2">
    <source>
        <dbReference type="EMBL" id="ESZ92151.1"/>
    </source>
</evidence>
<comment type="caution">
    <text evidence="2">The sequence shown here is derived from an EMBL/GenBank/DDBJ whole genome shotgun (WGS) entry which is preliminary data.</text>
</comment>
<evidence type="ECO:0000313" key="3">
    <source>
        <dbReference type="Proteomes" id="UP000019487"/>
    </source>
</evidence>
<evidence type="ECO:0008006" key="4">
    <source>
        <dbReference type="Google" id="ProtNLM"/>
    </source>
</evidence>
<reference evidence="2 3" key="1">
    <citation type="journal article" date="2014" name="Genome Announc.">
        <title>Draft genome sequence of Sclerotinia borealis, a psychrophilic plant pathogenic fungus.</title>
        <authorList>
            <person name="Mardanov A.V."/>
            <person name="Beletsky A.V."/>
            <person name="Kadnikov V.V."/>
            <person name="Ignatov A.N."/>
            <person name="Ravin N.V."/>
        </authorList>
    </citation>
    <scope>NUCLEOTIDE SEQUENCE [LARGE SCALE GENOMIC DNA]</scope>
    <source>
        <strain evidence="3">F-4157</strain>
    </source>
</reference>
<protein>
    <recommendedName>
        <fullName evidence="4">Polyprotein</fullName>
    </recommendedName>
</protein>
<name>W9C8G4_SCLBF</name>
<gene>
    <name evidence="2" type="ORF">SBOR_7468</name>
</gene>
<keyword evidence="3" id="KW-1185">Reference proteome</keyword>
<dbReference type="HOGENOM" id="CLU_912639_0_0_1"/>
<accession>W9C8G4</accession>
<feature type="region of interest" description="Disordered" evidence="1">
    <location>
        <begin position="158"/>
        <end position="218"/>
    </location>
</feature>
<feature type="compositionally biased region" description="Polar residues" evidence="1">
    <location>
        <begin position="176"/>
        <end position="186"/>
    </location>
</feature>
<proteinExistence type="predicted"/>
<dbReference type="AlphaFoldDB" id="W9C8G4"/>